<dbReference type="RefSeq" id="WP_139592087.1">
    <property type="nucleotide sequence ID" value="NZ_CP040825.1"/>
</dbReference>
<keyword evidence="4" id="KW-0732">Signal</keyword>
<organism evidence="5 6">
    <name type="scientific">Mycoplasma nasistruthionis</name>
    <dbReference type="NCBI Taxonomy" id="353852"/>
    <lineage>
        <taxon>Bacteria</taxon>
        <taxon>Bacillati</taxon>
        <taxon>Mycoplasmatota</taxon>
        <taxon>Mollicutes</taxon>
        <taxon>Mycoplasmataceae</taxon>
        <taxon>Mycoplasma</taxon>
    </lineage>
</organism>
<evidence type="ECO:0008006" key="7">
    <source>
        <dbReference type="Google" id="ProtNLM"/>
    </source>
</evidence>
<keyword evidence="3" id="KW-1133">Transmembrane helix</keyword>
<feature type="signal peptide" evidence="4">
    <location>
        <begin position="1"/>
        <end position="33"/>
    </location>
</feature>
<reference evidence="5 6" key="1">
    <citation type="submission" date="2019-06" db="EMBL/GenBank/DDBJ databases">
        <title>Mycoplasma sp. 2F1A isolated from ostrich.</title>
        <authorList>
            <person name="Spergser J."/>
        </authorList>
    </citation>
    <scope>NUCLEOTIDE SEQUENCE [LARGE SCALE GENOMIC DNA]</scope>
    <source>
        <strain evidence="5 6">2F1A</strain>
    </source>
</reference>
<proteinExistence type="predicted"/>
<feature type="transmembrane region" description="Helical" evidence="3">
    <location>
        <begin position="3346"/>
        <end position="3369"/>
    </location>
</feature>
<feature type="compositionally biased region" description="Polar residues" evidence="2">
    <location>
        <begin position="2125"/>
        <end position="2138"/>
    </location>
</feature>
<evidence type="ECO:0000256" key="3">
    <source>
        <dbReference type="SAM" id="Phobius"/>
    </source>
</evidence>
<keyword evidence="1" id="KW-0175">Coiled coil</keyword>
<sequence length="3373" mass="378929">MSRKKLKKVAKLALVTSPAMLPLAVLSANESNAVDLNDPNISSVQALKTYLQEKKFTYQRRTELGGLRQDQIDVFIQKIDNDSTNKSGDELKRTLASIKQEIDAKYKFMVKWYNTFLNNSLGDPMWTQEFRGFQAETVNGIQLAATGSLIGNNIMYYSPKFGKAKTVAENFVKKHFRSKSDGGTGEDNERANDEETFKQAILAYRTEFDSKIFEGDNDRQKVLDRINVIRQHNWDMSSSETDNDEVYSKTGGIGRFLLTYLGTRHDWGDINDANRINIGVIDALKRGVNFWKSQARPAFINNFGEFANNAYRESNLYKNAVTLGKQSRINNAAYKFNQLTLIMNNPLSMNYGDSRFDLYRTGQAANIGLNYIGELRDPYGWASVAGENRQQINAAWETNTDTNNEKENLIKKIGRDYQYIGHLKTEEGNAIRDLPLLTDVRAYEARLRNLNERQKLKIRIDEATNFKQTEVYQNADPAGKAALDAILPEANNLFNEMPIKRVYDYTQMINRLEVEFNKVKEPATIAYQRQFLLPDVDNLALTDAAKNDLRNRLRNDSIGNWNDYKAYVESFKDLKTKIDQVDNFPGFDQTAKDTTNAFLVTKLRDDRARTNAYNLAVRQNDAAVEGKAVTNVPETQINSVVTDILRTDRTADFETHKLVLDKMKAAGNAIQAATNVPAEFVDTYKNRINKDNTNNDAITAFMPQVDSLWQELNSADLTPEQRNALNTELSNMTNNSGFDAFRQKLAKEVAKKALLDKLNEAKNYKQQNMDVYNEATEEQKRVFDEAIANAQAAVDAADLKSVDEFNSLKSALETSLPNVSDPVVANQLKDNYKTELDGQNATLNQTQIDALKQKLTDTNATTADVKATKTKIDELVNKAKEIKALTNLSEDQKVKEIQKLVDAYDNSVAEITDLALAKKKDQVLGDLQAKVKYPNLEKSAYEDRINNATSVSELETLEVELANQNKLKDLEEKIKQAEKHLADRLDKFNEVDTDGKNALQTLIDQAKAEVAKGQAAGADSFNNFITSLDNKINELNDAHLVAKLKEKLNNEVATYTNELSSKNISALQAKINTPSDYDAVKAEFEKAKKVKEKAAELNNLNELSQTAILAAKDALVDNYASDDKLNEIATLASAKNQVLTDFNTTYPDLNKDAKRSEIENAVDNSALEVVKTNLEKENAKAKLTKAKDKAEEFVVNNQELYNSADPAKRADFDAKLQAVKDALNASDLKDKAEYERLENELNQALEQLSKAKVLEYLKDKFSKEIDTFNPPFTADQINTLKAKINDNSVNTVAGVKDLFEQIKAIKDNANTARNLSDLSDDAKNKTIDKLITHLGDQNAQQQDLDLANAKNNVLKDLKQKTKYPNLDVADYQSRLETVENQNDLDDFVTELVNQNKLNELQKLVDKAQNYLNNHSSDLDKADLEGKNNLQQAINNAKNAIAQTHTAGANEFENQINSLQNALDAVSKDNYLAKLRDKLTKQVELFDDVLAPNNIRDLVAKINDPALDSVDNIIDAYNKALKVKEKAEELKALNDQLSENTIQAAIDKLVANSDNNDVIDKEVQLAKDKHALLRDFETNYPNLEKDNFKNEIEQLPSNDELVAEKAKLDKLNKQSELDKYVKQVEKEIADNNLVYSLANPDLKTEFDNALKEAKDALAATDLADSDRYSDLKAKLAQKLPNVQEPAVLSHLRDKYKQEIATFKPEFDDNQIAKLNALIDDANITKVADLQNVFNSIKALKEKANEVRSLSQIDSDTQNSSINKFIENINDSTAIDNQLELAKKQNQLLQSFDDNLYPFLQKDQYKAQIQSLDTLNKANELETTLADTNKLNELIAKKAEVDKYKNDNPNVIANAQQADRDALEDALNKAQEAINQGASVGKDELQNRITALNTALSNVSAEKVLRELKERKVAELQTYAPTLTEQQINELIGKIQDPALDSVDKVNTEFEKMQQLKTKADRIDALDQLSQEAKNKAKQALLDNYNNPDNQNNLVETAKAQNELLKQLADSNWPNLNKDDYQNQIEGLNTPDAVEAFKAKLDSDNAKKDLDKLIQEIEAYKTDQALVYDNASNQAKTDLNNAITQALNTTPENNLPSKDAILEQINNLKEAFKQVQRDVVTEHVRNQKQNQVDSFNNLSDNNKKTLKDQLNQNNSPTLEDILAKSQINDQINQENSRIHGLNNLSNTAKANATNDLINAHLNNADPMAVIELANAKDQAVATVKSYDANNVPANVLQNFVNDIENANNQEQIHDILDKALSANNAGSLIKDSNIPFDKKQRFYDKISNDKDQNETLSDLINQINPLIDQINQTSLSQEVKDKLSSELFDANNSDDIQAVKDKLASELQKQEIQDLIKQIENYQVQNPNAYQYANPEAINNLKASLAIANGEIEKDPLPNADYLNTLKDDLNNAFAQVQPQATAQYLNDKLNNQINDLTNLTEAQKQQLASNIDQPTEDNLDNLVNDISQLNSTVDNINQIDVLNHLTDAQKEAFKSDLIANYDDLDKQAQILALARAKNDLNQQINSQTLLPQSAKDQLLQQVQQASSIDDLNNNVKPNLENAKDTANSINSTTIPADKRQAFLDKVQGNNEPNNTLKELVDAVEEQYQNINTSLVSDQQKEALKDELLSLDTKQKVDEFADRLKAENEKVLLQELIDLVEAYPEAEKLVYDAADPKAKEKLAQVLQAAKDAVNATSTLTTQQLKDAKDALTEAFAGVERSKVTEYVRNSYQNDLENSNFKDDVKNALKDKVSEPNAPSLEDLIEQQAKIRTIGEKIKFVNDLPNINDEVEKNIEKALLDAFEDPNNQQSIVTLANNKNATIDLINSYTNIPENVKNQLKASTLTATSVNPEIEKIQSDALAINQTSNIINDSKLPDDKKQYFFDRVSTNLINNAGIEQLVQAIDQQLDKLTESIVSDDKKAELKAKLLASENLTQVQEFAKLLEAENEKVKLQNLMDEINQFIQDNPLDYENADPAAKQELTRLMPLAQAELDANPTKEKSVYTDHINKLKEQFAKLQSDAVIKFVRDKLTKQINDQTNLSDNAKQALLAKISPENAPKLQDLVNQVEKLNKTIDNLNDLTNTQLNTVDKNNTENQLLDSYSDLNNQDTIMELAKAKHDLIQQIDNSLVGKNIKPELIKELRDLASSANSSNDLNSVQQQLSSVLETENAIKESNLPDRIKQELYDRISSDIDANKELLKLLENYVNQNDLIESKPLPREIKDQLLDDIVTKKSDNDINDFVDNSGLKTDLVEKTYPNVPNTILDKLSGSDTDVAIADYLNKLQPSKLNLKELDETQLSQLIDDIKASTTPEIQNKVIEDLTKEVNWQKDREAKAQMLKENTEKVKVYLWLALLLTSLFTFIVGAIVFIFKKLK</sequence>
<feature type="chain" id="PRO_5022882839" description="ECM-binding protein homolog" evidence="4">
    <location>
        <begin position="34"/>
        <end position="3373"/>
    </location>
</feature>
<evidence type="ECO:0000313" key="6">
    <source>
        <dbReference type="Proteomes" id="UP000305457"/>
    </source>
</evidence>
<feature type="coiled-coil region" evidence="1">
    <location>
        <begin position="1393"/>
        <end position="1468"/>
    </location>
</feature>
<name>A0A5B7XVT3_9MOLU</name>
<dbReference type="Proteomes" id="UP000305457">
    <property type="component" value="Chromosome"/>
</dbReference>
<feature type="coiled-coil region" evidence="1">
    <location>
        <begin position="747"/>
        <end position="793"/>
    </location>
</feature>
<feature type="region of interest" description="Disordered" evidence="2">
    <location>
        <begin position="2548"/>
        <end position="2569"/>
    </location>
</feature>
<feature type="coiled-coil region" evidence="1">
    <location>
        <begin position="1227"/>
        <end position="1254"/>
    </location>
</feature>
<feature type="coiled-coil region" evidence="1">
    <location>
        <begin position="2425"/>
        <end position="2478"/>
    </location>
</feature>
<feature type="coiled-coil region" evidence="1">
    <location>
        <begin position="3026"/>
        <end position="3079"/>
    </location>
</feature>
<evidence type="ECO:0000256" key="2">
    <source>
        <dbReference type="SAM" id="MobiDB-lite"/>
    </source>
</evidence>
<gene>
    <name evidence="5" type="ORF">FG904_01045</name>
</gene>
<accession>A0A5B7XVT3</accession>
<feature type="coiled-coil region" evidence="1">
    <location>
        <begin position="1851"/>
        <end position="1900"/>
    </location>
</feature>
<keyword evidence="3" id="KW-0472">Membrane</keyword>
<dbReference type="OrthoDB" id="403775at2"/>
<keyword evidence="3" id="KW-0812">Transmembrane</keyword>
<dbReference type="Gene3D" id="1.20.120.1850">
    <property type="entry name" value="Ebh helix bundles repeating unit (S and A modules)"/>
    <property type="match status" value="4"/>
</dbReference>
<feature type="coiled-coil region" evidence="1">
    <location>
        <begin position="1045"/>
        <end position="1100"/>
    </location>
</feature>
<feature type="coiled-coil region" evidence="1">
    <location>
        <begin position="1169"/>
        <end position="1196"/>
    </location>
</feature>
<evidence type="ECO:0000256" key="4">
    <source>
        <dbReference type="SAM" id="SignalP"/>
    </source>
</evidence>
<evidence type="ECO:0000256" key="1">
    <source>
        <dbReference type="SAM" id="Coils"/>
    </source>
</evidence>
<feature type="coiled-coil region" evidence="1">
    <location>
        <begin position="1954"/>
        <end position="1981"/>
    </location>
</feature>
<feature type="coiled-coil region" evidence="1">
    <location>
        <begin position="954"/>
        <end position="987"/>
    </location>
</feature>
<protein>
    <recommendedName>
        <fullName evidence="7">ECM-binding protein homolog</fullName>
    </recommendedName>
</protein>
<dbReference type="EMBL" id="CP040825">
    <property type="protein sequence ID" value="QCZ36604.1"/>
    <property type="molecule type" value="Genomic_DNA"/>
</dbReference>
<feature type="region of interest" description="Disordered" evidence="2">
    <location>
        <begin position="2125"/>
        <end position="2150"/>
    </location>
</feature>
<evidence type="ECO:0000313" key="5">
    <source>
        <dbReference type="EMBL" id="QCZ36604.1"/>
    </source>
</evidence>
<dbReference type="KEGG" id="mnh:FG904_01045"/>